<gene>
    <name evidence="4" type="ORF">LR394_01905</name>
</gene>
<protein>
    <submittedName>
        <fullName evidence="4">Fatty acid desaturase</fullName>
        <ecNumber evidence="4">1.14.19.-</ecNumber>
    </submittedName>
</protein>
<evidence type="ECO:0000256" key="1">
    <source>
        <dbReference type="SAM" id="MobiDB-lite"/>
    </source>
</evidence>
<evidence type="ECO:0000313" key="5">
    <source>
        <dbReference type="Proteomes" id="UP001138997"/>
    </source>
</evidence>
<keyword evidence="2" id="KW-0812">Transmembrane</keyword>
<feature type="transmembrane region" description="Helical" evidence="2">
    <location>
        <begin position="231"/>
        <end position="251"/>
    </location>
</feature>
<keyword evidence="4" id="KW-0560">Oxidoreductase</keyword>
<dbReference type="InterPro" id="IPR005804">
    <property type="entry name" value="FA_desaturase_dom"/>
</dbReference>
<sequence>MTIITSRFERRLGKGDRDPADGVRAGGVTRRLSTRRSERHRGEPWRDWAAIGLWIHAQMLLVALISPSWPWLLLAALPLSLAFATGTLTILHDAGHRRFSRRTWPNVFAVQTAVPLGFFVQHWTLKHRVHHRSSQVYPLDEATRNTTVRMHPGIERKPVHRYQHLYAWFLYALAWVGELDSQFTYVRKGNIIGLEVPPFHVRLGQWLFEKAFWALVITPYVLLLGPGKFTLYFMVAMSVGAVQAAIVLVVGHINEGLYAPSEQPAPRDWSKHLVATTASFSTRSLPMRWLTGGMTHHLAHHLKPVAPRHQLPQLHTTVVEKVVRASGLPHVEYPTLTSATISHYRRLKELGRTDGGPPVVTGPTAAGAPAGGGQ</sequence>
<evidence type="ECO:0000259" key="3">
    <source>
        <dbReference type="Pfam" id="PF00487"/>
    </source>
</evidence>
<proteinExistence type="predicted"/>
<comment type="caution">
    <text evidence="4">The sequence shown here is derived from an EMBL/GenBank/DDBJ whole genome shotgun (WGS) entry which is preliminary data.</text>
</comment>
<dbReference type="EMBL" id="JAJOMB010000001">
    <property type="protein sequence ID" value="MCD5309633.1"/>
    <property type="molecule type" value="Genomic_DNA"/>
</dbReference>
<dbReference type="PANTHER" id="PTHR19353:SF19">
    <property type="entry name" value="DELTA(5) FATTY ACID DESATURASE C-RELATED"/>
    <property type="match status" value="1"/>
</dbReference>
<accession>A0A9X1NAU2</accession>
<feature type="region of interest" description="Disordered" evidence="1">
    <location>
        <begin position="351"/>
        <end position="374"/>
    </location>
</feature>
<name>A0A9X1NAU2_9ACTN</name>
<feature type="transmembrane region" description="Helical" evidence="2">
    <location>
        <begin position="103"/>
        <end position="123"/>
    </location>
</feature>
<dbReference type="PANTHER" id="PTHR19353">
    <property type="entry name" value="FATTY ACID DESATURASE 2"/>
    <property type="match status" value="1"/>
</dbReference>
<dbReference type="EC" id="1.14.19.-" evidence="4"/>
<dbReference type="GO" id="GO:0016020">
    <property type="term" value="C:membrane"/>
    <property type="evidence" value="ECO:0007669"/>
    <property type="project" value="TreeGrafter"/>
</dbReference>
<feature type="domain" description="Fatty acid desaturase" evidence="3">
    <location>
        <begin position="71"/>
        <end position="332"/>
    </location>
</feature>
<keyword evidence="2" id="KW-1133">Transmembrane helix</keyword>
<reference evidence="4" key="1">
    <citation type="submission" date="2021-11" db="EMBL/GenBank/DDBJ databases">
        <title>Streptomyces corallinus and Kineosporia corallina sp. nov., two new coral-derived marine actinobacteria.</title>
        <authorList>
            <person name="Buangrab K."/>
            <person name="Sutthacheep M."/>
            <person name="Yeemin T."/>
            <person name="Harunari E."/>
            <person name="Igarashi Y."/>
            <person name="Sripreechasak P."/>
            <person name="Kanchanasin P."/>
            <person name="Tanasupawat S."/>
            <person name="Phongsopitanun W."/>
        </authorList>
    </citation>
    <scope>NUCLEOTIDE SEQUENCE</scope>
    <source>
        <strain evidence="4">JCM 31032</strain>
    </source>
</reference>
<organism evidence="4 5">
    <name type="scientific">Kineosporia babensis</name>
    <dbReference type="NCBI Taxonomy" id="499548"/>
    <lineage>
        <taxon>Bacteria</taxon>
        <taxon>Bacillati</taxon>
        <taxon>Actinomycetota</taxon>
        <taxon>Actinomycetes</taxon>
        <taxon>Kineosporiales</taxon>
        <taxon>Kineosporiaceae</taxon>
        <taxon>Kineosporia</taxon>
    </lineage>
</organism>
<feature type="transmembrane region" description="Helical" evidence="2">
    <location>
        <begin position="45"/>
        <end position="65"/>
    </location>
</feature>
<dbReference type="Proteomes" id="UP001138997">
    <property type="component" value="Unassembled WGS sequence"/>
</dbReference>
<keyword evidence="5" id="KW-1185">Reference proteome</keyword>
<feature type="compositionally biased region" description="Low complexity" evidence="1">
    <location>
        <begin position="355"/>
        <end position="368"/>
    </location>
</feature>
<dbReference type="GO" id="GO:0008610">
    <property type="term" value="P:lipid biosynthetic process"/>
    <property type="evidence" value="ECO:0007669"/>
    <property type="project" value="UniProtKB-ARBA"/>
</dbReference>
<dbReference type="InterPro" id="IPR012171">
    <property type="entry name" value="Fatty_acid_desaturase"/>
</dbReference>
<feature type="transmembrane region" description="Helical" evidence="2">
    <location>
        <begin position="71"/>
        <end position="91"/>
    </location>
</feature>
<dbReference type="RefSeq" id="WP_231438556.1">
    <property type="nucleotide sequence ID" value="NZ_JAJOMB010000001.1"/>
</dbReference>
<dbReference type="Pfam" id="PF00487">
    <property type="entry name" value="FA_desaturase"/>
    <property type="match status" value="1"/>
</dbReference>
<dbReference type="GO" id="GO:0016717">
    <property type="term" value="F:oxidoreductase activity, acting on paired donors, with oxidation of a pair of donors resulting in the reduction of molecular oxygen to two molecules of water"/>
    <property type="evidence" value="ECO:0007669"/>
    <property type="project" value="TreeGrafter"/>
</dbReference>
<evidence type="ECO:0000256" key="2">
    <source>
        <dbReference type="SAM" id="Phobius"/>
    </source>
</evidence>
<evidence type="ECO:0000313" key="4">
    <source>
        <dbReference type="EMBL" id="MCD5309633.1"/>
    </source>
</evidence>
<keyword evidence="2" id="KW-0472">Membrane</keyword>
<dbReference type="AlphaFoldDB" id="A0A9X1NAU2"/>